<feature type="compositionally biased region" description="Polar residues" evidence="1">
    <location>
        <begin position="51"/>
        <end position="64"/>
    </location>
</feature>
<accession>A0A5C6CFV0</accession>
<reference evidence="3 4" key="1">
    <citation type="submission" date="2019-02" db="EMBL/GenBank/DDBJ databases">
        <title>Deep-cultivation of Planctomycetes and their phenomic and genomic characterization uncovers novel biology.</title>
        <authorList>
            <person name="Wiegand S."/>
            <person name="Jogler M."/>
            <person name="Boedeker C."/>
            <person name="Pinto D."/>
            <person name="Vollmers J."/>
            <person name="Rivas-Marin E."/>
            <person name="Kohn T."/>
            <person name="Peeters S.H."/>
            <person name="Heuer A."/>
            <person name="Rast P."/>
            <person name="Oberbeckmann S."/>
            <person name="Bunk B."/>
            <person name="Jeske O."/>
            <person name="Meyerdierks A."/>
            <person name="Storesund J.E."/>
            <person name="Kallscheuer N."/>
            <person name="Luecker S."/>
            <person name="Lage O.M."/>
            <person name="Pohl T."/>
            <person name="Merkel B.J."/>
            <person name="Hornburger P."/>
            <person name="Mueller R.-W."/>
            <person name="Bruemmer F."/>
            <person name="Labrenz M."/>
            <person name="Spormann A.M."/>
            <person name="Op Den Camp H."/>
            <person name="Overmann J."/>
            <person name="Amann R."/>
            <person name="Jetten M.S.M."/>
            <person name="Mascher T."/>
            <person name="Medema M.H."/>
            <person name="Devos D.P."/>
            <person name="Kaster A.-K."/>
            <person name="Ovreas L."/>
            <person name="Rohde M."/>
            <person name="Galperin M.Y."/>
            <person name="Jogler C."/>
        </authorList>
    </citation>
    <scope>NUCLEOTIDE SEQUENCE [LARGE SCALE GENOMIC DNA]</scope>
    <source>
        <strain evidence="3 4">Pla144</strain>
    </source>
</reference>
<protein>
    <recommendedName>
        <fullName evidence="2">LysM domain-containing protein</fullName>
    </recommendedName>
</protein>
<dbReference type="InterPro" id="IPR018392">
    <property type="entry name" value="LysM"/>
</dbReference>
<dbReference type="PROSITE" id="PS51782">
    <property type="entry name" value="LYSM"/>
    <property type="match status" value="1"/>
</dbReference>
<dbReference type="Proteomes" id="UP000318437">
    <property type="component" value="Unassembled WGS sequence"/>
</dbReference>
<comment type="caution">
    <text evidence="3">The sequence shown here is derived from an EMBL/GenBank/DDBJ whole genome shotgun (WGS) entry which is preliminary data.</text>
</comment>
<dbReference type="InterPro" id="IPR036779">
    <property type="entry name" value="LysM_dom_sf"/>
</dbReference>
<feature type="region of interest" description="Disordered" evidence="1">
    <location>
        <begin position="1"/>
        <end position="118"/>
    </location>
</feature>
<feature type="compositionally biased region" description="Polar residues" evidence="1">
    <location>
        <begin position="78"/>
        <end position="93"/>
    </location>
</feature>
<dbReference type="Pfam" id="PF01476">
    <property type="entry name" value="LysM"/>
    <property type="match status" value="1"/>
</dbReference>
<feature type="domain" description="LysM" evidence="2">
    <location>
        <begin position="121"/>
        <end position="170"/>
    </location>
</feature>
<dbReference type="CDD" id="cd00118">
    <property type="entry name" value="LysM"/>
    <property type="match status" value="1"/>
</dbReference>
<gene>
    <name evidence="3" type="ORF">Pla144_39890</name>
</gene>
<organism evidence="3 4">
    <name type="scientific">Bythopirellula polymerisocia</name>
    <dbReference type="NCBI Taxonomy" id="2528003"/>
    <lineage>
        <taxon>Bacteria</taxon>
        <taxon>Pseudomonadati</taxon>
        <taxon>Planctomycetota</taxon>
        <taxon>Planctomycetia</taxon>
        <taxon>Pirellulales</taxon>
        <taxon>Lacipirellulaceae</taxon>
        <taxon>Bythopirellula</taxon>
    </lineage>
</organism>
<evidence type="ECO:0000256" key="1">
    <source>
        <dbReference type="SAM" id="MobiDB-lite"/>
    </source>
</evidence>
<dbReference type="SMART" id="SM00257">
    <property type="entry name" value="LysM"/>
    <property type="match status" value="1"/>
</dbReference>
<dbReference type="AlphaFoldDB" id="A0A5C6CFV0"/>
<evidence type="ECO:0000313" key="3">
    <source>
        <dbReference type="EMBL" id="TWU23813.1"/>
    </source>
</evidence>
<proteinExistence type="predicted"/>
<evidence type="ECO:0000313" key="4">
    <source>
        <dbReference type="Proteomes" id="UP000318437"/>
    </source>
</evidence>
<dbReference type="Gene3D" id="3.10.350.10">
    <property type="entry name" value="LysM domain"/>
    <property type="match status" value="1"/>
</dbReference>
<dbReference type="EMBL" id="SJPS01000006">
    <property type="protein sequence ID" value="TWU23813.1"/>
    <property type="molecule type" value="Genomic_DNA"/>
</dbReference>
<keyword evidence="4" id="KW-1185">Reference proteome</keyword>
<name>A0A5C6CFV0_9BACT</name>
<sequence>MDSQDPSAEIPDDTLRATNGDPIAIDSAVPTPRPEDVPIAPGHVAARMASTIESSEHSNANQGLESFDLANHPALQFAPTSIPVNETAQSDALSPSDARPAYSVVDREKSPSSTGDWPQEVLHVVRNGDTLEGLAERYLDDPGRGLEIFDLNRDQLSNPYLLPIGVELRIPQQSSRPID</sequence>
<evidence type="ECO:0000259" key="2">
    <source>
        <dbReference type="PROSITE" id="PS51782"/>
    </source>
</evidence>